<comment type="caution">
    <text evidence="2">The sequence shown here is derived from an EMBL/GenBank/DDBJ whole genome shotgun (WGS) entry which is preliminary data.</text>
</comment>
<sequence length="412" mass="44660">MDWKPDEETRNASMLQRLDFNVYKSIRDNAVGGATPAAEQVAWRRMFQKVDFIEAFIRMELKAKGGNGTSTSAPTVAADAKRKRGGLKGFRTGMQAQPVDGGIRRGVEVSEAAVSEHGAGTAASTAEEAAAAKAAAAASAAEEAAVAAFSLAYAGDGDMDGQESSSRPLSGEEELAEELFSRLSGSLGHAAVITFGQGRDDDGVDGSPQMVYGFLREGRPHCQQRVDDSEGRDSSRAHEGGHPLWQSPFHERDAGSAWYVARKFRDGDVDGEESDEYMNVGTSALRGLTGSDNTEDTMYYWALRLFVAKLDSKFMLKGTKEKKDLLTIRPQNAGEDGLTYLKACQRREMMVHAGKDDVSKEILRQFIEECVENLRINQGVQDDRAGPDALAVPATEASDLEELGGDRRQQCC</sequence>
<evidence type="ECO:0000313" key="2">
    <source>
        <dbReference type="EMBL" id="KAK3264070.1"/>
    </source>
</evidence>
<dbReference type="EMBL" id="LGRX02014816">
    <property type="protein sequence ID" value="KAK3264070.1"/>
    <property type="molecule type" value="Genomic_DNA"/>
</dbReference>
<dbReference type="AlphaFoldDB" id="A0AAE0FQL8"/>
<gene>
    <name evidence="2" type="ORF">CYMTET_27165</name>
</gene>
<feature type="region of interest" description="Disordered" evidence="1">
    <location>
        <begin position="218"/>
        <end position="249"/>
    </location>
</feature>
<keyword evidence="3" id="KW-1185">Reference proteome</keyword>
<reference evidence="2 3" key="1">
    <citation type="journal article" date="2015" name="Genome Biol. Evol.">
        <title>Comparative Genomics of a Bacterivorous Green Alga Reveals Evolutionary Causalities and Consequences of Phago-Mixotrophic Mode of Nutrition.</title>
        <authorList>
            <person name="Burns J.A."/>
            <person name="Paasch A."/>
            <person name="Narechania A."/>
            <person name="Kim E."/>
        </authorList>
    </citation>
    <scope>NUCLEOTIDE SEQUENCE [LARGE SCALE GENOMIC DNA]</scope>
    <source>
        <strain evidence="2 3">PLY_AMNH</strain>
    </source>
</reference>
<evidence type="ECO:0000313" key="3">
    <source>
        <dbReference type="Proteomes" id="UP001190700"/>
    </source>
</evidence>
<evidence type="ECO:0000256" key="1">
    <source>
        <dbReference type="SAM" id="MobiDB-lite"/>
    </source>
</evidence>
<dbReference type="Proteomes" id="UP001190700">
    <property type="component" value="Unassembled WGS sequence"/>
</dbReference>
<feature type="region of interest" description="Disordered" evidence="1">
    <location>
        <begin position="157"/>
        <end position="177"/>
    </location>
</feature>
<organism evidence="2 3">
    <name type="scientific">Cymbomonas tetramitiformis</name>
    <dbReference type="NCBI Taxonomy" id="36881"/>
    <lineage>
        <taxon>Eukaryota</taxon>
        <taxon>Viridiplantae</taxon>
        <taxon>Chlorophyta</taxon>
        <taxon>Pyramimonadophyceae</taxon>
        <taxon>Pyramimonadales</taxon>
        <taxon>Pyramimonadaceae</taxon>
        <taxon>Cymbomonas</taxon>
    </lineage>
</organism>
<feature type="compositionally biased region" description="Basic and acidic residues" evidence="1">
    <location>
        <begin position="218"/>
        <end position="241"/>
    </location>
</feature>
<protein>
    <submittedName>
        <fullName evidence="2">Uncharacterized protein</fullName>
    </submittedName>
</protein>
<accession>A0AAE0FQL8</accession>
<name>A0AAE0FQL8_9CHLO</name>
<proteinExistence type="predicted"/>